<dbReference type="InterPro" id="IPR023614">
    <property type="entry name" value="Porin_dom_sf"/>
</dbReference>
<keyword evidence="3" id="KW-0813">Transport</keyword>
<evidence type="ECO:0000313" key="14">
    <source>
        <dbReference type="Proteomes" id="UP000494329"/>
    </source>
</evidence>
<dbReference type="InterPro" id="IPR050298">
    <property type="entry name" value="Gram-neg_bact_OMP"/>
</dbReference>
<keyword evidence="10" id="KW-0998">Cell outer membrane</keyword>
<dbReference type="InterPro" id="IPR033900">
    <property type="entry name" value="Gram_neg_porin_domain"/>
</dbReference>
<accession>A0A6J5DFD1</accession>
<comment type="subunit">
    <text evidence="2">Homotrimer.</text>
</comment>
<protein>
    <submittedName>
        <fullName evidence="13">Outer membrane porin protein 32</fullName>
    </submittedName>
</protein>
<reference evidence="13 14" key="1">
    <citation type="submission" date="2020-04" db="EMBL/GenBank/DDBJ databases">
        <authorList>
            <person name="De Canck E."/>
        </authorList>
    </citation>
    <scope>NUCLEOTIDE SEQUENCE [LARGE SCALE GENOMIC DNA]</scope>
    <source>
        <strain evidence="13 14">LMG 29739</strain>
    </source>
</reference>
<evidence type="ECO:0000256" key="7">
    <source>
        <dbReference type="ARBA" id="ARBA00023065"/>
    </source>
</evidence>
<comment type="subcellular location">
    <subcellularLocation>
        <location evidence="1">Cell outer membrane</location>
        <topology evidence="1">Multi-pass membrane protein</topology>
    </subcellularLocation>
</comment>
<feature type="chain" id="PRO_5026983430" evidence="11">
    <location>
        <begin position="28"/>
        <end position="386"/>
    </location>
</feature>
<dbReference type="GO" id="GO:0009279">
    <property type="term" value="C:cell outer membrane"/>
    <property type="evidence" value="ECO:0007669"/>
    <property type="project" value="UniProtKB-SubCell"/>
</dbReference>
<evidence type="ECO:0000256" key="9">
    <source>
        <dbReference type="ARBA" id="ARBA00023136"/>
    </source>
</evidence>
<organism evidence="13 14">
    <name type="scientific">Paraburkholderia solisilvae</name>
    <dbReference type="NCBI Taxonomy" id="624376"/>
    <lineage>
        <taxon>Bacteria</taxon>
        <taxon>Pseudomonadati</taxon>
        <taxon>Pseudomonadota</taxon>
        <taxon>Betaproteobacteria</taxon>
        <taxon>Burkholderiales</taxon>
        <taxon>Burkholderiaceae</taxon>
        <taxon>Paraburkholderia</taxon>
    </lineage>
</organism>
<dbReference type="GO" id="GO:0015288">
    <property type="term" value="F:porin activity"/>
    <property type="evidence" value="ECO:0007669"/>
    <property type="project" value="UniProtKB-KW"/>
</dbReference>
<keyword evidence="7" id="KW-0406">Ion transport</keyword>
<evidence type="ECO:0000256" key="4">
    <source>
        <dbReference type="ARBA" id="ARBA00022452"/>
    </source>
</evidence>
<dbReference type="AlphaFoldDB" id="A0A6J5DFD1"/>
<evidence type="ECO:0000256" key="6">
    <source>
        <dbReference type="ARBA" id="ARBA00022729"/>
    </source>
</evidence>
<proteinExistence type="predicted"/>
<dbReference type="Proteomes" id="UP000494329">
    <property type="component" value="Unassembled WGS sequence"/>
</dbReference>
<name>A0A6J5DFD1_9BURK</name>
<dbReference type="GO" id="GO:0034220">
    <property type="term" value="P:monoatomic ion transmembrane transport"/>
    <property type="evidence" value="ECO:0007669"/>
    <property type="project" value="InterPro"/>
</dbReference>
<evidence type="ECO:0000256" key="1">
    <source>
        <dbReference type="ARBA" id="ARBA00004571"/>
    </source>
</evidence>
<evidence type="ECO:0000256" key="10">
    <source>
        <dbReference type="ARBA" id="ARBA00023237"/>
    </source>
</evidence>
<dbReference type="Pfam" id="PF13609">
    <property type="entry name" value="Porin_4"/>
    <property type="match status" value="1"/>
</dbReference>
<keyword evidence="4" id="KW-1134">Transmembrane beta strand</keyword>
<dbReference type="GO" id="GO:0046930">
    <property type="term" value="C:pore complex"/>
    <property type="evidence" value="ECO:0007669"/>
    <property type="project" value="UniProtKB-KW"/>
</dbReference>
<evidence type="ECO:0000259" key="12">
    <source>
        <dbReference type="Pfam" id="PF13609"/>
    </source>
</evidence>
<keyword evidence="6 11" id="KW-0732">Signal</keyword>
<evidence type="ECO:0000256" key="3">
    <source>
        <dbReference type="ARBA" id="ARBA00022448"/>
    </source>
</evidence>
<feature type="signal peptide" evidence="11">
    <location>
        <begin position="1"/>
        <end position="27"/>
    </location>
</feature>
<keyword evidence="14" id="KW-1185">Reference proteome</keyword>
<dbReference type="PRINTS" id="PR00184">
    <property type="entry name" value="NEISSPPORIN"/>
</dbReference>
<feature type="domain" description="Porin" evidence="12">
    <location>
        <begin position="16"/>
        <end position="350"/>
    </location>
</feature>
<evidence type="ECO:0000256" key="5">
    <source>
        <dbReference type="ARBA" id="ARBA00022692"/>
    </source>
</evidence>
<dbReference type="InterPro" id="IPR002299">
    <property type="entry name" value="Porin_Neis"/>
</dbReference>
<evidence type="ECO:0000256" key="2">
    <source>
        <dbReference type="ARBA" id="ARBA00011233"/>
    </source>
</evidence>
<gene>
    <name evidence="13" type="ORF">LMG29739_01415</name>
</gene>
<evidence type="ECO:0000256" key="11">
    <source>
        <dbReference type="SAM" id="SignalP"/>
    </source>
</evidence>
<dbReference type="Gene3D" id="2.40.160.10">
    <property type="entry name" value="Porin"/>
    <property type="match status" value="1"/>
</dbReference>
<sequence length="386" mass="41247">MQPRDTHLMKKVLVLAASSVAATSVFAQSMVTLYGTMDDSFAYSSNQSGQHDYQMSQGGLGSSKWGLLIKEDLGSGYSAVARMENGFDANSGKLNNNGRLFGRQTYVGLSGPFGSVLLGRQYDLVADALLFASSSLKFAGIWGAHVNDVDNIWCSYSLSNSIKYLSPTFAGFRASALFSFGGVPGDFSSGKKESVSLSYNYQSFDSSVVFSRINNPATSIYDATAQPVSGGSFANTITVPAFSGYASAQKLQVIGAALNYKFWGASIGAEYTNTRFQDVVRTSSTPFAGTATFNTFDLNATYLITPTVQVGAGYTYSKAETARYGQLNLGAQYYLSKQTLLYLVGAWQHATGTDSTGKTAVAQIYGLSPSSTSNQLGLRVGIRHNF</sequence>
<dbReference type="PANTHER" id="PTHR34501:SF9">
    <property type="entry name" value="MAJOR OUTER MEMBRANE PROTEIN P.IA"/>
    <property type="match status" value="1"/>
</dbReference>
<dbReference type="EMBL" id="CADIKF010000008">
    <property type="protein sequence ID" value="CAB3752107.1"/>
    <property type="molecule type" value="Genomic_DNA"/>
</dbReference>
<dbReference type="InterPro" id="IPR001702">
    <property type="entry name" value="Porin_Gram-ve"/>
</dbReference>
<keyword evidence="8" id="KW-0626">Porin</keyword>
<evidence type="ECO:0000256" key="8">
    <source>
        <dbReference type="ARBA" id="ARBA00023114"/>
    </source>
</evidence>
<dbReference type="PANTHER" id="PTHR34501">
    <property type="entry name" value="PROTEIN YDDL-RELATED"/>
    <property type="match status" value="1"/>
</dbReference>
<evidence type="ECO:0000313" key="13">
    <source>
        <dbReference type="EMBL" id="CAB3752107.1"/>
    </source>
</evidence>
<dbReference type="PRINTS" id="PR00182">
    <property type="entry name" value="ECOLNEIPORIN"/>
</dbReference>
<keyword evidence="5" id="KW-0812">Transmembrane</keyword>
<dbReference type="CDD" id="cd00342">
    <property type="entry name" value="gram_neg_porins"/>
    <property type="match status" value="1"/>
</dbReference>
<keyword evidence="9" id="KW-0472">Membrane</keyword>
<dbReference type="SUPFAM" id="SSF56935">
    <property type="entry name" value="Porins"/>
    <property type="match status" value="1"/>
</dbReference>